<dbReference type="Proteomes" id="UP000317839">
    <property type="component" value="Unassembled WGS sequence"/>
</dbReference>
<dbReference type="PANTHER" id="PTHR44858">
    <property type="entry name" value="TETRATRICOPEPTIDE REPEAT PROTEIN 6"/>
    <property type="match status" value="1"/>
</dbReference>
<keyword evidence="5" id="KW-1185">Reference proteome</keyword>
<evidence type="ECO:0000313" key="4">
    <source>
        <dbReference type="EMBL" id="TQV76473.1"/>
    </source>
</evidence>
<feature type="repeat" description="TPR" evidence="3">
    <location>
        <begin position="597"/>
        <end position="630"/>
    </location>
</feature>
<dbReference type="OrthoDB" id="9766710at2"/>
<keyword evidence="1" id="KW-0677">Repeat</keyword>
<comment type="caution">
    <text evidence="4">The sequence shown here is derived from an EMBL/GenBank/DDBJ whole genome shotgun (WGS) entry which is preliminary data.</text>
</comment>
<accession>A0A545TGY1</accession>
<dbReference type="AlphaFoldDB" id="A0A545TGY1"/>
<gene>
    <name evidence="4" type="ORF">FLL45_00470</name>
</gene>
<dbReference type="GO" id="GO:0046813">
    <property type="term" value="P:receptor-mediated virion attachment to host cell"/>
    <property type="evidence" value="ECO:0007669"/>
    <property type="project" value="TreeGrafter"/>
</dbReference>
<organism evidence="4 5">
    <name type="scientific">Aliikangiella marina</name>
    <dbReference type="NCBI Taxonomy" id="1712262"/>
    <lineage>
        <taxon>Bacteria</taxon>
        <taxon>Pseudomonadati</taxon>
        <taxon>Pseudomonadota</taxon>
        <taxon>Gammaproteobacteria</taxon>
        <taxon>Oceanospirillales</taxon>
        <taxon>Pleioneaceae</taxon>
        <taxon>Aliikangiella</taxon>
    </lineage>
</organism>
<name>A0A545TGY1_9GAMM</name>
<protein>
    <submittedName>
        <fullName evidence="4">Tetratricopeptide repeat protein</fullName>
    </submittedName>
</protein>
<dbReference type="SMART" id="SM00028">
    <property type="entry name" value="TPR"/>
    <property type="match status" value="5"/>
</dbReference>
<dbReference type="SUPFAM" id="SSF48452">
    <property type="entry name" value="TPR-like"/>
    <property type="match status" value="2"/>
</dbReference>
<dbReference type="Gene3D" id="1.25.40.10">
    <property type="entry name" value="Tetratricopeptide repeat domain"/>
    <property type="match status" value="3"/>
</dbReference>
<evidence type="ECO:0000256" key="3">
    <source>
        <dbReference type="PROSITE-ProRule" id="PRU00339"/>
    </source>
</evidence>
<dbReference type="InterPro" id="IPR011990">
    <property type="entry name" value="TPR-like_helical_dom_sf"/>
</dbReference>
<evidence type="ECO:0000256" key="2">
    <source>
        <dbReference type="ARBA" id="ARBA00022803"/>
    </source>
</evidence>
<dbReference type="GO" id="GO:0009279">
    <property type="term" value="C:cell outer membrane"/>
    <property type="evidence" value="ECO:0007669"/>
    <property type="project" value="TreeGrafter"/>
</dbReference>
<sequence length="677" mass="76742">MIYFDIDYDNNKPKLAVLRGKIARMKKYLVKNLIIAASVSGLLAACVSTKQDSLNTPHNEYQFADISHLDNRQKADLYEAIIAADIAEHQQDFQTATSYYLYAADASQSIELIKKSVASAQAAQDPLALEQATLMWLQKEPDNLSAQSMILQSQLAQQNAVSALDNAKKFMAMLETSEQKLSLIEMSIVPQEPRIAFNLLRELQNQMPKEVAIPTGISKLFMRLAAKSKQPENILTQALSHAEDALEINPLFYPAIRNKSHVLVQLGRDDAARNYLNDLFNRNPTSTEISLMLGQLLYDLQDYQASIAHFTDWLMNKPNDQESRFYLAASYYALGEVESGYPHFVLLAESGYRLDKVAFYCGDSAMKVEETEQAIQCFEMVNEGRFQAHAKVFLSKLYAEKGELEKALASLANNPYFNENDQIKLINAEIDLLLQYFSREQAQAKLSEALTEYPQNLVLLLKKIELFELQDKPNELMTVLTEARDVFDENDRLIDFNLAAAALLNNHNHSQLAVEWLNQALEKTPDDKDLLYTRALYKEPLGLYDEMVDEFKHLHKLYPEDLNIQNALGYTLADLNRELDYANSLINAAFQGLPNNPAVIDSKGWIAFRLGKMTEAIQYLTRAFKMAPSADIAAHLGEVLWVNDQKELAIKVWQEGLELERDSSVLLKTLERLKISL</sequence>
<dbReference type="Pfam" id="PF13432">
    <property type="entry name" value="TPR_16"/>
    <property type="match status" value="2"/>
</dbReference>
<dbReference type="PROSITE" id="PS50005">
    <property type="entry name" value="TPR"/>
    <property type="match status" value="1"/>
</dbReference>
<dbReference type="PANTHER" id="PTHR44858:SF1">
    <property type="entry name" value="UDP-N-ACETYLGLUCOSAMINE--PEPTIDE N-ACETYLGLUCOSAMINYLTRANSFERASE SPINDLY-RELATED"/>
    <property type="match status" value="1"/>
</dbReference>
<keyword evidence="2 3" id="KW-0802">TPR repeat</keyword>
<evidence type="ECO:0000313" key="5">
    <source>
        <dbReference type="Proteomes" id="UP000317839"/>
    </source>
</evidence>
<evidence type="ECO:0000256" key="1">
    <source>
        <dbReference type="ARBA" id="ARBA00022737"/>
    </source>
</evidence>
<proteinExistence type="predicted"/>
<dbReference type="EMBL" id="VIKR01000001">
    <property type="protein sequence ID" value="TQV76473.1"/>
    <property type="molecule type" value="Genomic_DNA"/>
</dbReference>
<dbReference type="InterPro" id="IPR050498">
    <property type="entry name" value="Ycf3"/>
</dbReference>
<dbReference type="InterPro" id="IPR019734">
    <property type="entry name" value="TPR_rpt"/>
</dbReference>
<reference evidence="4 5" key="1">
    <citation type="submission" date="2019-06" db="EMBL/GenBank/DDBJ databases">
        <title>Draft genome of Aliikangiella marina GYP-15.</title>
        <authorList>
            <person name="Wang G."/>
        </authorList>
    </citation>
    <scope>NUCLEOTIDE SEQUENCE [LARGE SCALE GENOMIC DNA]</scope>
    <source>
        <strain evidence="4 5">GYP-15</strain>
    </source>
</reference>